<dbReference type="Pfam" id="PF12697">
    <property type="entry name" value="Abhydrolase_6"/>
    <property type="match status" value="1"/>
</dbReference>
<sequence>MTHPVESNGFTPSGIAYDEAPGPGLPVVLIHAGIADRRMWDAQWPALTASRPAVRLDLRGFGDSAAEPDGELSHAADVLETLDHLGVKRCHLVGASFGAGVAVESTVTRPELVESLLLCPPGGALLAELTADLQRFFDAESAALARGDLDAAVEANVDTWVIGNRRASAAVDPAVVDAVRRMQRRAFEISSSWPADVPEAQLEPPALEQLSEIAARTVVVVGGHDLDTTHDAAARVVAGISGARRIDWPEVAHLPSMERPEEFLDLILEWTT</sequence>
<comment type="caution">
    <text evidence="3">The sequence shown here is derived from an EMBL/GenBank/DDBJ whole genome shotgun (WGS) entry which is preliminary data.</text>
</comment>
<evidence type="ECO:0000256" key="1">
    <source>
        <dbReference type="ARBA" id="ARBA00022801"/>
    </source>
</evidence>
<reference evidence="3 4" key="1">
    <citation type="submission" date="2019-08" db="EMBL/GenBank/DDBJ databases">
        <authorList>
            <person name="Hu J."/>
        </authorList>
    </citation>
    <scope>NUCLEOTIDE SEQUENCE [LARGE SCALE GENOMIC DNA]</scope>
    <source>
        <strain evidence="3 4">NEAU-184</strain>
    </source>
</reference>
<keyword evidence="1 3" id="KW-0378">Hydrolase</keyword>
<evidence type="ECO:0000313" key="4">
    <source>
        <dbReference type="Proteomes" id="UP000325243"/>
    </source>
</evidence>
<dbReference type="RefSeq" id="WP_148733050.1">
    <property type="nucleotide sequence ID" value="NZ_VSSB01000001.1"/>
</dbReference>
<dbReference type="InterPro" id="IPR029058">
    <property type="entry name" value="AB_hydrolase_fold"/>
</dbReference>
<accession>A0A5S4V6V5</accession>
<organism evidence="3 4">
    <name type="scientific">Agromyces mariniharenae</name>
    <dbReference type="NCBI Taxonomy" id="2604423"/>
    <lineage>
        <taxon>Bacteria</taxon>
        <taxon>Bacillati</taxon>
        <taxon>Actinomycetota</taxon>
        <taxon>Actinomycetes</taxon>
        <taxon>Micrococcales</taxon>
        <taxon>Microbacteriaceae</taxon>
        <taxon>Agromyces</taxon>
    </lineage>
</organism>
<name>A0A5S4V6V5_9MICO</name>
<gene>
    <name evidence="3" type="ORF">FYC51_07965</name>
</gene>
<dbReference type="PANTHER" id="PTHR43798">
    <property type="entry name" value="MONOACYLGLYCEROL LIPASE"/>
    <property type="match status" value="1"/>
</dbReference>
<evidence type="ECO:0000313" key="3">
    <source>
        <dbReference type="EMBL" id="TYL53583.1"/>
    </source>
</evidence>
<dbReference type="GO" id="GO:0016787">
    <property type="term" value="F:hydrolase activity"/>
    <property type="evidence" value="ECO:0007669"/>
    <property type="project" value="UniProtKB-KW"/>
</dbReference>
<dbReference type="InterPro" id="IPR000073">
    <property type="entry name" value="AB_hydrolase_1"/>
</dbReference>
<proteinExistence type="predicted"/>
<feature type="domain" description="AB hydrolase-1" evidence="2">
    <location>
        <begin position="27"/>
        <end position="265"/>
    </location>
</feature>
<dbReference type="InterPro" id="IPR050266">
    <property type="entry name" value="AB_hydrolase_sf"/>
</dbReference>
<dbReference type="AlphaFoldDB" id="A0A5S4V6V5"/>
<dbReference type="GO" id="GO:0016020">
    <property type="term" value="C:membrane"/>
    <property type="evidence" value="ECO:0007669"/>
    <property type="project" value="TreeGrafter"/>
</dbReference>
<evidence type="ECO:0000259" key="2">
    <source>
        <dbReference type="Pfam" id="PF12697"/>
    </source>
</evidence>
<dbReference type="Gene3D" id="3.40.50.1820">
    <property type="entry name" value="alpha/beta hydrolase"/>
    <property type="match status" value="1"/>
</dbReference>
<dbReference type="Proteomes" id="UP000325243">
    <property type="component" value="Unassembled WGS sequence"/>
</dbReference>
<keyword evidence="4" id="KW-1185">Reference proteome</keyword>
<dbReference type="SUPFAM" id="SSF53474">
    <property type="entry name" value="alpha/beta-Hydrolases"/>
    <property type="match status" value="1"/>
</dbReference>
<dbReference type="PANTHER" id="PTHR43798:SF31">
    <property type="entry name" value="AB HYDROLASE SUPERFAMILY PROTEIN YCLE"/>
    <property type="match status" value="1"/>
</dbReference>
<dbReference type="EMBL" id="VSSB01000001">
    <property type="protein sequence ID" value="TYL53583.1"/>
    <property type="molecule type" value="Genomic_DNA"/>
</dbReference>
<protein>
    <submittedName>
        <fullName evidence="3">Alpha/beta fold hydrolase</fullName>
    </submittedName>
</protein>